<feature type="transmembrane region" description="Helical" evidence="7">
    <location>
        <begin position="289"/>
        <end position="308"/>
    </location>
</feature>
<dbReference type="PANTHER" id="PTHR43549">
    <property type="entry name" value="MULTIDRUG RESISTANCE PROTEIN YPNP-RELATED"/>
    <property type="match status" value="1"/>
</dbReference>
<evidence type="ECO:0000313" key="9">
    <source>
        <dbReference type="Proteomes" id="UP000623172"/>
    </source>
</evidence>
<dbReference type="AlphaFoldDB" id="A0A926HRI1"/>
<evidence type="ECO:0000256" key="6">
    <source>
        <dbReference type="ARBA" id="ARBA00023136"/>
    </source>
</evidence>
<protein>
    <submittedName>
        <fullName evidence="8">MATE family efflux transporter</fullName>
    </submittedName>
</protein>
<name>A0A926HRI1_9FIRM</name>
<dbReference type="NCBIfam" id="TIGR00797">
    <property type="entry name" value="matE"/>
    <property type="match status" value="1"/>
</dbReference>
<feature type="transmembrane region" description="Helical" evidence="7">
    <location>
        <begin position="137"/>
        <end position="154"/>
    </location>
</feature>
<feature type="transmembrane region" description="Helical" evidence="7">
    <location>
        <begin position="393"/>
        <end position="412"/>
    </location>
</feature>
<keyword evidence="3" id="KW-1003">Cell membrane</keyword>
<keyword evidence="5 7" id="KW-1133">Transmembrane helix</keyword>
<keyword evidence="6 7" id="KW-0472">Membrane</keyword>
<evidence type="ECO:0000313" key="8">
    <source>
        <dbReference type="EMBL" id="MBC8532341.1"/>
    </source>
</evidence>
<dbReference type="Proteomes" id="UP000623172">
    <property type="component" value="Unassembled WGS sequence"/>
</dbReference>
<reference evidence="8" key="1">
    <citation type="submission" date="2020-08" db="EMBL/GenBank/DDBJ databases">
        <title>Genome public.</title>
        <authorList>
            <person name="Liu C."/>
            <person name="Sun Q."/>
        </authorList>
    </citation>
    <scope>NUCLEOTIDE SEQUENCE</scope>
    <source>
        <strain evidence="8">NSJ-53</strain>
    </source>
</reference>
<dbReference type="PANTHER" id="PTHR43549:SF2">
    <property type="entry name" value="MULTIDRUG RESISTANCE PROTEIN NORM-RELATED"/>
    <property type="match status" value="1"/>
</dbReference>
<dbReference type="GO" id="GO:0015297">
    <property type="term" value="F:antiporter activity"/>
    <property type="evidence" value="ECO:0007669"/>
    <property type="project" value="InterPro"/>
</dbReference>
<organism evidence="8 9">
    <name type="scientific">Gehongia tenuis</name>
    <dbReference type="NCBI Taxonomy" id="2763655"/>
    <lineage>
        <taxon>Bacteria</taxon>
        <taxon>Bacillati</taxon>
        <taxon>Bacillota</taxon>
        <taxon>Clostridia</taxon>
        <taxon>Christensenellales</taxon>
        <taxon>Christensenellaceae</taxon>
        <taxon>Gehongia</taxon>
    </lineage>
</organism>
<evidence type="ECO:0000256" key="2">
    <source>
        <dbReference type="ARBA" id="ARBA00022448"/>
    </source>
</evidence>
<dbReference type="InterPro" id="IPR048279">
    <property type="entry name" value="MdtK-like"/>
</dbReference>
<evidence type="ECO:0000256" key="1">
    <source>
        <dbReference type="ARBA" id="ARBA00004651"/>
    </source>
</evidence>
<evidence type="ECO:0000256" key="5">
    <source>
        <dbReference type="ARBA" id="ARBA00022989"/>
    </source>
</evidence>
<dbReference type="EMBL" id="JACRSR010000007">
    <property type="protein sequence ID" value="MBC8532341.1"/>
    <property type="molecule type" value="Genomic_DNA"/>
</dbReference>
<feature type="transmembrane region" description="Helical" evidence="7">
    <location>
        <begin position="361"/>
        <end position="386"/>
    </location>
</feature>
<feature type="transmembrane region" description="Helical" evidence="7">
    <location>
        <begin position="166"/>
        <end position="190"/>
    </location>
</feature>
<comment type="subcellular location">
    <subcellularLocation>
        <location evidence="1">Cell membrane</location>
        <topology evidence="1">Multi-pass membrane protein</topology>
    </subcellularLocation>
</comment>
<keyword evidence="4 7" id="KW-0812">Transmembrane</keyword>
<keyword evidence="9" id="KW-1185">Reference proteome</keyword>
<dbReference type="RefSeq" id="WP_249317459.1">
    <property type="nucleotide sequence ID" value="NZ_JACRSR010000007.1"/>
</dbReference>
<sequence length="458" mass="49376">MEKAKENKMGTAPMLKLLISMSLPSMFSMLVQSLYNIVDSMFVAQVSEDALTAVSLAFPVQTVLMAVAVGTGVGVNSLISRRLGEKNQDAADTAATHGIVLALFSWVLFALFGIFFTRTFFSAFSDNPVIVEMGCQYGYIVTIFSFGMLVQIAIEKILQATGNMIYPMIFILVGAVTNIVLDPILIFGYLGMPAMGVAGAAIATVAGQILAMLLSVYVIFRKDHAVRISFKGFKFSFKTAKQIYAVGLPSIIMQSITSVLTAALNAILAGFSSTAVSVLGVYYKLQSFVFMPVFGLTHGVLPIVGYNYGAKNKKRMTEAFKYGCIIGGCIMLVGNLIFLIFPELLLKIFSASDYMLEIGIPALQIISTCFIPAAVGIMFSTVFQAVGQGGKSLFLSALRQLVVILPVAYGLSKLGLGYVWYAFPIAEVVSLVAGIFLYASLYRKHIKNLQPLETSVAG</sequence>
<dbReference type="GO" id="GO:0042910">
    <property type="term" value="F:xenobiotic transmembrane transporter activity"/>
    <property type="evidence" value="ECO:0007669"/>
    <property type="project" value="InterPro"/>
</dbReference>
<dbReference type="InterPro" id="IPR052031">
    <property type="entry name" value="Membrane_Transporter-Flippase"/>
</dbReference>
<dbReference type="CDD" id="cd13144">
    <property type="entry name" value="MATE_like_4"/>
    <property type="match status" value="1"/>
</dbReference>
<gene>
    <name evidence="8" type="ORF">H8696_10850</name>
</gene>
<feature type="transmembrane region" description="Helical" evidence="7">
    <location>
        <begin position="418"/>
        <end position="439"/>
    </location>
</feature>
<feature type="transmembrane region" description="Helical" evidence="7">
    <location>
        <begin position="196"/>
        <end position="220"/>
    </location>
</feature>
<evidence type="ECO:0000256" key="3">
    <source>
        <dbReference type="ARBA" id="ARBA00022475"/>
    </source>
</evidence>
<dbReference type="InterPro" id="IPR002528">
    <property type="entry name" value="MATE_fam"/>
</dbReference>
<dbReference type="PIRSF" id="PIRSF006603">
    <property type="entry name" value="DinF"/>
    <property type="match status" value="1"/>
</dbReference>
<evidence type="ECO:0000256" key="4">
    <source>
        <dbReference type="ARBA" id="ARBA00022692"/>
    </source>
</evidence>
<dbReference type="Pfam" id="PF01554">
    <property type="entry name" value="MatE"/>
    <property type="match status" value="2"/>
</dbReference>
<feature type="transmembrane region" description="Helical" evidence="7">
    <location>
        <begin position="99"/>
        <end position="117"/>
    </location>
</feature>
<feature type="transmembrane region" description="Helical" evidence="7">
    <location>
        <begin position="12"/>
        <end position="38"/>
    </location>
</feature>
<keyword evidence="2" id="KW-0813">Transport</keyword>
<dbReference type="GO" id="GO:0005886">
    <property type="term" value="C:plasma membrane"/>
    <property type="evidence" value="ECO:0007669"/>
    <property type="project" value="UniProtKB-SubCell"/>
</dbReference>
<proteinExistence type="predicted"/>
<accession>A0A926HRI1</accession>
<feature type="transmembrane region" description="Helical" evidence="7">
    <location>
        <begin position="58"/>
        <end position="79"/>
    </location>
</feature>
<evidence type="ECO:0000256" key="7">
    <source>
        <dbReference type="SAM" id="Phobius"/>
    </source>
</evidence>
<feature type="transmembrane region" description="Helical" evidence="7">
    <location>
        <begin position="320"/>
        <end position="341"/>
    </location>
</feature>
<comment type="caution">
    <text evidence="8">The sequence shown here is derived from an EMBL/GenBank/DDBJ whole genome shotgun (WGS) entry which is preliminary data.</text>
</comment>